<proteinExistence type="predicted"/>
<dbReference type="EMBL" id="CP126116">
    <property type="protein sequence ID" value="WHZ60082.1"/>
    <property type="molecule type" value="Genomic_DNA"/>
</dbReference>
<name>A0ACD4RHX4_9BACI</name>
<organism evidence="1 2">
    <name type="scientific">Metabacillus hrfriensis</name>
    <dbReference type="NCBI Taxonomy" id="3048891"/>
    <lineage>
        <taxon>Bacteria</taxon>
        <taxon>Bacillati</taxon>
        <taxon>Bacillota</taxon>
        <taxon>Bacilli</taxon>
        <taxon>Bacillales</taxon>
        <taxon>Bacillaceae</taxon>
        <taxon>Metabacillus</taxon>
    </lineage>
</organism>
<reference evidence="2" key="1">
    <citation type="journal article" date="2025" name="Aquaculture">
        <title>Assessment of the bioflocculant production and safety properties of Metabacillus hrfriensis sp. nov. based on phenotypic and whole-genome sequencing analysis.</title>
        <authorList>
            <person name="Zhang R."/>
            <person name="Zhao Z."/>
            <person name="Luo L."/>
            <person name="Wang S."/>
            <person name="Guo K."/>
            <person name="Xu W."/>
        </authorList>
    </citation>
    <scope>NUCLEOTIDE SEQUENCE [LARGE SCALE GENOMIC DNA]</scope>
    <source>
        <strain evidence="2">CT-WN-B3</strain>
    </source>
</reference>
<protein>
    <submittedName>
        <fullName evidence="1">Uncharacterized protein</fullName>
    </submittedName>
</protein>
<sequence>MFILEGLHEGYYRSESIEPTIDSILRFLEFHLNKEPGKHEDFVSRKFKEVNQFVVIGFDSLEPVSLSVHGTYEKEKMSESQMKSHDLFDPLFHGSSITNNQYRKLYIQQKKKTQNNMNAFSDYVISHKALDKTLPNLITLSNEHIPEEETVKRQILHHMYQIFNDYAGRLSESGAKTQGLVFFIDFNTVLDLDVSESEKIRFIHALIEETGLTIPLDYSLLEEERWLNAFVYVIDSIRFQSQEIFEINEPHHSLEDLLSKTVLLNFEMPTNEKKILGKRYTSFVEENHGLPKVSFLELVLLRYLVVSINKQGKMEDSGFLFPLNEIKDQSSSVKRVIQVVADPYGNVGIHKLELIDLERDAEFISNIKRFGLHYFDERIPEEQALERFWAKFFSSMEPVMKEDPKLKERIFQLKGEKKHMTLARTIYDLCFRRIENKVRNSDSYTYYTFVDFVFVLSVLSNGRLVSEEEGMGFMKQHINVYSLLQQEVLTSEELHFVMGHLAARTIKDSRNKSSLQKSFLKKNRTVEILDQISKRMETGMGEISNPTDMKRQFQVIVEHMDSIEESALLTAKQKFSYVAGLISGDMPKKTTKGDESNDSENE</sequence>
<evidence type="ECO:0000313" key="1">
    <source>
        <dbReference type="EMBL" id="WHZ60082.1"/>
    </source>
</evidence>
<accession>A0ACD4RHX4</accession>
<gene>
    <name evidence="1" type="ORF">QLQ22_12435</name>
</gene>
<evidence type="ECO:0000313" key="2">
    <source>
        <dbReference type="Proteomes" id="UP001226091"/>
    </source>
</evidence>
<dbReference type="Proteomes" id="UP001226091">
    <property type="component" value="Chromosome"/>
</dbReference>
<keyword evidence="2" id="KW-1185">Reference proteome</keyword>